<accession>A0A078A174</accession>
<feature type="region of interest" description="Disordered" evidence="2">
    <location>
        <begin position="325"/>
        <end position="351"/>
    </location>
</feature>
<evidence type="ECO:0000256" key="1">
    <source>
        <dbReference type="SAM" id="Coils"/>
    </source>
</evidence>
<reference evidence="3 4" key="1">
    <citation type="submission" date="2014-06" db="EMBL/GenBank/DDBJ databases">
        <authorList>
            <person name="Swart Estienne"/>
        </authorList>
    </citation>
    <scope>NUCLEOTIDE SEQUENCE [LARGE SCALE GENOMIC DNA]</scope>
    <source>
        <strain evidence="3 4">130c</strain>
    </source>
</reference>
<dbReference type="AlphaFoldDB" id="A0A078A174"/>
<dbReference type="EMBL" id="CCKQ01004102">
    <property type="protein sequence ID" value="CDW75238.1"/>
    <property type="molecule type" value="Genomic_DNA"/>
</dbReference>
<feature type="compositionally biased region" description="Basic and acidic residues" evidence="2">
    <location>
        <begin position="333"/>
        <end position="351"/>
    </location>
</feature>
<keyword evidence="4" id="KW-1185">Reference proteome</keyword>
<evidence type="ECO:0000256" key="2">
    <source>
        <dbReference type="SAM" id="MobiDB-lite"/>
    </source>
</evidence>
<gene>
    <name evidence="3" type="primary">Contig4901.g5237</name>
    <name evidence="3" type="ORF">STYLEM_4225</name>
</gene>
<feature type="coiled-coil region" evidence="1">
    <location>
        <begin position="13"/>
        <end position="66"/>
    </location>
</feature>
<organism evidence="3 4">
    <name type="scientific">Stylonychia lemnae</name>
    <name type="common">Ciliate</name>
    <dbReference type="NCBI Taxonomy" id="5949"/>
    <lineage>
        <taxon>Eukaryota</taxon>
        <taxon>Sar</taxon>
        <taxon>Alveolata</taxon>
        <taxon>Ciliophora</taxon>
        <taxon>Intramacronucleata</taxon>
        <taxon>Spirotrichea</taxon>
        <taxon>Stichotrichia</taxon>
        <taxon>Sporadotrichida</taxon>
        <taxon>Oxytrichidae</taxon>
        <taxon>Stylonychinae</taxon>
        <taxon>Stylonychia</taxon>
    </lineage>
</organism>
<evidence type="ECO:0000313" key="3">
    <source>
        <dbReference type="EMBL" id="CDW75238.1"/>
    </source>
</evidence>
<feature type="compositionally biased region" description="Basic and acidic residues" evidence="2">
    <location>
        <begin position="734"/>
        <end position="747"/>
    </location>
</feature>
<dbReference type="InParanoid" id="A0A078A174"/>
<protein>
    <submittedName>
        <fullName evidence="3">Uncharacterized protein</fullName>
    </submittedName>
</protein>
<dbReference type="Proteomes" id="UP000039865">
    <property type="component" value="Unassembled WGS sequence"/>
</dbReference>
<name>A0A078A174_STYLE</name>
<keyword evidence="1" id="KW-0175">Coiled coil</keyword>
<evidence type="ECO:0000313" key="4">
    <source>
        <dbReference type="Proteomes" id="UP000039865"/>
    </source>
</evidence>
<sequence>MKASEVNIDVGKLQKLFKEKQKKELQEEEQEQKKNNLPQIRRKEEMKQLSQKISMQMQRLKTIKEKNGNIISDSLLSEIQEIQEQISHPALENSKENTYDSLPDQINDSVNFNHDLLNHSQSAMLLQGLDESLIETILEQEISAKDKVMQNIKTSLMTYSRQQQRNHMPKKNKILAEKPPRFQFFGIKPKIDTKSHKNSIAKSPDDSGFFLTHTNFNDTDHFKSKENTVQEVEDKPLTKNDIFFAAFEQSILQNRNQSVLKKQPFQFQLTAAPFTTQLSLNDSNFHQLKKHIQKSSFTPRQSYHYYQKPKDLYINAKDDLRKELLKGRKRQRSVNDSERRNKDTSQDHKELKNIQRKIKRLIWDSQGSSGNDQSFLSVSKSMENTSHESIKIQYFLNKIQFPPLSDRKMLRPLYRMVDEKVQIPKEDLHPVKRRVRRHTIHPLQTHLLSDDIPIVNYEASILFTKQFSIIYEEVESLQKQVYNLLSLFYIRQKYDFVSVCKQMSLRQQININMTLEMIIALCLNIVKKLLNKYGDQPELIGVTDANYLLEVDVTVEDEQDALAQNMKSMKKTGQSLYEAQEAYMLMYKIYQSENAVMSLPILHELVERIVRARLCIVEVIEQYKLYSDKIDLQDNLQQKVVDHIQSISKGGAESQQNRLKQITQQITKDRSAQKKRLIPKLPNETRDLIRKKSMRIIPRAENTRSQQAKIIQLTQLSGEKRDEEKFLNRVGNQSHRDNFLTQRKTEEQDSILNY</sequence>
<proteinExistence type="predicted"/>
<feature type="region of interest" description="Disordered" evidence="2">
    <location>
        <begin position="733"/>
        <end position="754"/>
    </location>
</feature>